<reference evidence="3 4" key="1">
    <citation type="submission" date="2024-09" db="EMBL/GenBank/DDBJ databases">
        <authorList>
            <person name="Sun Q."/>
            <person name="Mori K."/>
        </authorList>
    </citation>
    <scope>NUCLEOTIDE SEQUENCE [LARGE SCALE GENOMIC DNA]</scope>
    <source>
        <strain evidence="3 4">TBRC 0563</strain>
    </source>
</reference>
<organism evidence="3 4">
    <name type="scientific">Actinoallomurus acaciae</name>
    <dbReference type="NCBI Taxonomy" id="502577"/>
    <lineage>
        <taxon>Bacteria</taxon>
        <taxon>Bacillati</taxon>
        <taxon>Actinomycetota</taxon>
        <taxon>Actinomycetes</taxon>
        <taxon>Streptosporangiales</taxon>
        <taxon>Thermomonosporaceae</taxon>
        <taxon>Actinoallomurus</taxon>
    </lineage>
</organism>
<gene>
    <name evidence="3" type="ORF">ACFFNX_42235</name>
</gene>
<dbReference type="Proteomes" id="UP001589627">
    <property type="component" value="Unassembled WGS sequence"/>
</dbReference>
<dbReference type="RefSeq" id="WP_378211873.1">
    <property type="nucleotide sequence ID" value="NZ_JBHLZP010000575.1"/>
</dbReference>
<sequence>MAGINRQSDGEIDASSIANEFREDDDPAEGEELFEDEAVGESREEELDEDKDFLRQRQLGEELANYADKKVDRQIDHALDKVNPKFDRSKSAYSENCTGVVQAYELRRRGHDVEAGPLEPHLRRDQDGVGGRQANAIEQPWGRNFTDGTKSEIEEAFREPGARGIVRIRWNTGGGHVFNVENVGGKVRFIDGQPTPAVTDASHYFNMGRNTKYLRLDDLPTPRPRAVRPYLEP</sequence>
<feature type="compositionally biased region" description="Acidic residues" evidence="1">
    <location>
        <begin position="22"/>
        <end position="51"/>
    </location>
</feature>
<keyword evidence="4" id="KW-1185">Reference proteome</keyword>
<evidence type="ECO:0000313" key="4">
    <source>
        <dbReference type="Proteomes" id="UP001589627"/>
    </source>
</evidence>
<proteinExistence type="predicted"/>
<accession>A0ABV5YUM6</accession>
<dbReference type="InterPro" id="IPR028908">
    <property type="entry name" value="Tox-PL_dom"/>
</dbReference>
<protein>
    <submittedName>
        <fullName evidence="3">Toxin glutamine deamidase domain-containing protein</fullName>
    </submittedName>
</protein>
<feature type="domain" description="Tox-PL" evidence="2">
    <location>
        <begin position="96"/>
        <end position="193"/>
    </location>
</feature>
<dbReference type="Pfam" id="PF15644">
    <property type="entry name" value="Gln_amidase"/>
    <property type="match status" value="1"/>
</dbReference>
<evidence type="ECO:0000259" key="2">
    <source>
        <dbReference type="Pfam" id="PF15644"/>
    </source>
</evidence>
<evidence type="ECO:0000256" key="1">
    <source>
        <dbReference type="SAM" id="MobiDB-lite"/>
    </source>
</evidence>
<comment type="caution">
    <text evidence="3">The sequence shown here is derived from an EMBL/GenBank/DDBJ whole genome shotgun (WGS) entry which is preliminary data.</text>
</comment>
<dbReference type="EMBL" id="JBHLZP010000575">
    <property type="protein sequence ID" value="MFB9838785.1"/>
    <property type="molecule type" value="Genomic_DNA"/>
</dbReference>
<feature type="region of interest" description="Disordered" evidence="1">
    <location>
        <begin position="1"/>
        <end position="55"/>
    </location>
</feature>
<evidence type="ECO:0000313" key="3">
    <source>
        <dbReference type="EMBL" id="MFB9838785.1"/>
    </source>
</evidence>
<name>A0ABV5YUM6_9ACTN</name>